<name>A0A1N6EDY7_9BACT</name>
<dbReference type="Pfam" id="PF00534">
    <property type="entry name" value="Glycos_transf_1"/>
    <property type="match status" value="1"/>
</dbReference>
<dbReference type="STRING" id="226505.SAMN05444394_2030"/>
<gene>
    <name evidence="2" type="ORF">SAMN05444394_2030</name>
</gene>
<evidence type="ECO:0000313" key="3">
    <source>
        <dbReference type="Proteomes" id="UP000185221"/>
    </source>
</evidence>
<dbReference type="PANTHER" id="PTHR12526">
    <property type="entry name" value="GLYCOSYLTRANSFERASE"/>
    <property type="match status" value="1"/>
</dbReference>
<feature type="domain" description="Glycosyl transferase family 1" evidence="1">
    <location>
        <begin position="176"/>
        <end position="316"/>
    </location>
</feature>
<keyword evidence="2" id="KW-0808">Transferase</keyword>
<dbReference type="AlphaFoldDB" id="A0A1N6EDY7"/>
<dbReference type="RefSeq" id="WP_074224696.1">
    <property type="nucleotide sequence ID" value="NZ_FSRC01000001.1"/>
</dbReference>
<dbReference type="EMBL" id="FSRC01000001">
    <property type="protein sequence ID" value="SIN81224.1"/>
    <property type="molecule type" value="Genomic_DNA"/>
</dbReference>
<dbReference type="SUPFAM" id="SSF53756">
    <property type="entry name" value="UDP-Glycosyltransferase/glycogen phosphorylase"/>
    <property type="match status" value="1"/>
</dbReference>
<dbReference type="InterPro" id="IPR001296">
    <property type="entry name" value="Glyco_trans_1"/>
</dbReference>
<sequence>MRILFLGETYRADAISWIKGVEANLGVKLETRELPKGNSRVLRMLAALGFFGKLLMTRFSKPYDLVLAERATSYGFFSLFVHAKKRVVAQQGITDVYPECGFSGFYKSILQRLAYKKADLIHAWGNVMTYAMLESGASPYKIMVMPKGIDLSRYQCPDKQELTPAFIVTRSFYDLYRHIDIVEAVKILRDRSIQIKGYMVGEGPEKAEVQSLIHQYQLEETLILKGHVPNDQLPELMDLCRYYVAVPTTEGVSSSLFEAIASGCYPIVTDLPANQAFIKNGKNGHLVAPCQPIELANAIESALHAGAQVEEALEENRRYIEQHVDYRKNMKIISDRYRSLMQTN</sequence>
<keyword evidence="3" id="KW-1185">Reference proteome</keyword>
<dbReference type="CDD" id="cd03801">
    <property type="entry name" value="GT4_PimA-like"/>
    <property type="match status" value="1"/>
</dbReference>
<protein>
    <submittedName>
        <fullName evidence="2">Glycosyltransferase involved in cell wall bisynthesis</fullName>
    </submittedName>
</protein>
<dbReference type="GO" id="GO:0016757">
    <property type="term" value="F:glycosyltransferase activity"/>
    <property type="evidence" value="ECO:0007669"/>
    <property type="project" value="InterPro"/>
</dbReference>
<dbReference type="Gene3D" id="3.40.50.2000">
    <property type="entry name" value="Glycogen Phosphorylase B"/>
    <property type="match status" value="2"/>
</dbReference>
<accession>A0A1N6EDY7</accession>
<dbReference type="OrthoDB" id="832722at2"/>
<proteinExistence type="predicted"/>
<reference evidence="3" key="1">
    <citation type="submission" date="2016-11" db="EMBL/GenBank/DDBJ databases">
        <authorList>
            <person name="Varghese N."/>
            <person name="Submissions S."/>
        </authorList>
    </citation>
    <scope>NUCLEOTIDE SEQUENCE [LARGE SCALE GENOMIC DNA]</scope>
    <source>
        <strain evidence="3">DSM 15292</strain>
    </source>
</reference>
<organism evidence="2 3">
    <name type="scientific">Algoriphagus halophilus</name>
    <dbReference type="NCBI Taxonomy" id="226505"/>
    <lineage>
        <taxon>Bacteria</taxon>
        <taxon>Pseudomonadati</taxon>
        <taxon>Bacteroidota</taxon>
        <taxon>Cytophagia</taxon>
        <taxon>Cytophagales</taxon>
        <taxon>Cyclobacteriaceae</taxon>
        <taxon>Algoriphagus</taxon>
    </lineage>
</organism>
<evidence type="ECO:0000313" key="2">
    <source>
        <dbReference type="EMBL" id="SIN81224.1"/>
    </source>
</evidence>
<dbReference type="Proteomes" id="UP000185221">
    <property type="component" value="Unassembled WGS sequence"/>
</dbReference>
<evidence type="ECO:0000259" key="1">
    <source>
        <dbReference type="Pfam" id="PF00534"/>
    </source>
</evidence>